<evidence type="ECO:0000256" key="2">
    <source>
        <dbReference type="ARBA" id="ARBA00016013"/>
    </source>
</evidence>
<dbReference type="AlphaFoldDB" id="A0A5R8XYN9"/>
<comment type="caution">
    <text evidence="6">The sequence shown here is derived from an EMBL/GenBank/DDBJ whole genome shotgun (WGS) entry which is preliminary data.</text>
</comment>
<organism evidence="6 7">
    <name type="scientific">Arcobacter arenosus</name>
    <dbReference type="NCBI Taxonomy" id="2576037"/>
    <lineage>
        <taxon>Bacteria</taxon>
        <taxon>Pseudomonadati</taxon>
        <taxon>Campylobacterota</taxon>
        <taxon>Epsilonproteobacteria</taxon>
        <taxon>Campylobacterales</taxon>
        <taxon>Arcobacteraceae</taxon>
        <taxon>Arcobacter</taxon>
    </lineage>
</organism>
<dbReference type="RefSeq" id="WP_138153718.1">
    <property type="nucleotide sequence ID" value="NZ_VANU01000007.1"/>
</dbReference>
<dbReference type="Pfam" id="PF03963">
    <property type="entry name" value="FlgD"/>
    <property type="match status" value="1"/>
</dbReference>
<dbReference type="InterPro" id="IPR005648">
    <property type="entry name" value="FlgD"/>
</dbReference>
<dbReference type="Proteomes" id="UP000308901">
    <property type="component" value="Unassembled WGS sequence"/>
</dbReference>
<proteinExistence type="inferred from homology"/>
<evidence type="ECO:0000313" key="6">
    <source>
        <dbReference type="EMBL" id="TLP35872.1"/>
    </source>
</evidence>
<dbReference type="OrthoDB" id="9785233at2"/>
<evidence type="ECO:0000256" key="1">
    <source>
        <dbReference type="ARBA" id="ARBA00010577"/>
    </source>
</evidence>
<evidence type="ECO:0000256" key="3">
    <source>
        <dbReference type="ARBA" id="ARBA00022795"/>
    </source>
</evidence>
<dbReference type="EMBL" id="VANU01000007">
    <property type="protein sequence ID" value="TLP35872.1"/>
    <property type="molecule type" value="Genomic_DNA"/>
</dbReference>
<sequence>MSTAIDGITSTSSTDAYGNTYTTAISGNDALASEDFITLMLTELSMQDPTEPVDSSSMLDDQLALQTLETNITLTESMESLATSFAQSALSDSASLIGNIVETSETDDSGNTVQYRVSSVASTDGTIYLTAYAIEDYYDIYSFTEVDSTSTVTDSESEDATLTVTNSSGNEYEISTYGKTYEELAEELNTIDGINATLSETSDGTYQLVMTVSGGGSSLSSSDVDFGYSLENATSYNSEAETLLYTNVTRIY</sequence>
<comment type="similarity">
    <text evidence="1 5">Belongs to the FlgD family.</text>
</comment>
<reference evidence="6 7" key="1">
    <citation type="submission" date="2019-05" db="EMBL/GenBank/DDBJ databases">
        <title>Arcobacter sp. nov., isolated from sea sediment.</title>
        <authorList>
            <person name="Kim W."/>
        </authorList>
    </citation>
    <scope>NUCLEOTIDE SEQUENCE [LARGE SCALE GENOMIC DNA]</scope>
    <source>
        <strain evidence="6 7">CAU 1517</strain>
    </source>
</reference>
<keyword evidence="3 5" id="KW-1005">Bacterial flagellum biogenesis</keyword>
<comment type="function">
    <text evidence="4 5">Required for flagellar hook formation. May act as a scaffolding protein.</text>
</comment>
<evidence type="ECO:0000256" key="5">
    <source>
        <dbReference type="RuleBase" id="RU362076"/>
    </source>
</evidence>
<keyword evidence="7" id="KW-1185">Reference proteome</keyword>
<name>A0A5R8XYN9_9BACT</name>
<evidence type="ECO:0000313" key="7">
    <source>
        <dbReference type="Proteomes" id="UP000308901"/>
    </source>
</evidence>
<evidence type="ECO:0000256" key="4">
    <source>
        <dbReference type="ARBA" id="ARBA00024746"/>
    </source>
</evidence>
<gene>
    <name evidence="6" type="ORF">FDK22_14565</name>
</gene>
<dbReference type="GO" id="GO:0044781">
    <property type="term" value="P:bacterial-type flagellum organization"/>
    <property type="evidence" value="ECO:0007669"/>
    <property type="project" value="UniProtKB-UniRule"/>
</dbReference>
<protein>
    <recommendedName>
        <fullName evidence="2 5">Basal-body rod modification protein FlgD</fullName>
    </recommendedName>
</protein>
<accession>A0A5R8XYN9</accession>